<dbReference type="Proteomes" id="UP000190897">
    <property type="component" value="Unassembled WGS sequence"/>
</dbReference>
<keyword evidence="2" id="KW-1185">Reference proteome</keyword>
<proteinExistence type="predicted"/>
<sequence length="456" mass="52482">MIDYQLVLHDEQVFFVSRLISPNPAILNFYFVAFLITFFRAGDLSAQSADTLHREISIDFELRPRAEFLDNFRWTAADTAKPNLYITQRNRLSITYKTNRLSLHVSPQEIHVWGDAGRFSRVGSVNFFELYAEPVLTKNFSVRIGRQALSLDNGRIFSAAPWGQQSRAHEGIRLLYKKRLETDLTLAFTRPYGQYFDPAYSPVASHTYKYLFVHHLKYRFSNNITLTTINAMDVFRRTTNDRQYYQRINNGGRLEYTQGSIYGTVSAFYQYGENAASEKLRAYYIQPEISANTGKTLFRLGAEILSGEKNTASKEISRSFVPLYGVAWKFMGNMNLFTRFPADVNEKGLVNPYLFIIFQAGEKLSLRSDAHLFYSQYPLLNEGNEIDGKYLGFESDLSLNYKPLKGIEITYGFSVTVANKRMELLNKIPDAGKTPVWSYLMVSLSPRLLSRKWITL</sequence>
<organism evidence="1 2">
    <name type="scientific">Dyadobacter psychrophilus</name>
    <dbReference type="NCBI Taxonomy" id="651661"/>
    <lineage>
        <taxon>Bacteria</taxon>
        <taxon>Pseudomonadati</taxon>
        <taxon>Bacteroidota</taxon>
        <taxon>Cytophagia</taxon>
        <taxon>Cytophagales</taxon>
        <taxon>Spirosomataceae</taxon>
        <taxon>Dyadobacter</taxon>
    </lineage>
</organism>
<evidence type="ECO:0008006" key="3">
    <source>
        <dbReference type="Google" id="ProtNLM"/>
    </source>
</evidence>
<name>A0A1T5GLR8_9BACT</name>
<evidence type="ECO:0000313" key="2">
    <source>
        <dbReference type="Proteomes" id="UP000190897"/>
    </source>
</evidence>
<dbReference type="STRING" id="651661.SAMN05660293_04102"/>
<reference evidence="2" key="1">
    <citation type="submission" date="2017-02" db="EMBL/GenBank/DDBJ databases">
        <authorList>
            <person name="Varghese N."/>
            <person name="Submissions S."/>
        </authorList>
    </citation>
    <scope>NUCLEOTIDE SEQUENCE [LARGE SCALE GENOMIC DNA]</scope>
    <source>
        <strain evidence="2">DSM 22270</strain>
    </source>
</reference>
<dbReference type="AlphaFoldDB" id="A0A1T5GLR8"/>
<protein>
    <recommendedName>
        <fullName evidence="3">Alginate export</fullName>
    </recommendedName>
</protein>
<evidence type="ECO:0000313" key="1">
    <source>
        <dbReference type="EMBL" id="SKC09356.1"/>
    </source>
</evidence>
<accession>A0A1T5GLR8</accession>
<dbReference type="EMBL" id="FUZA01000006">
    <property type="protein sequence ID" value="SKC09356.1"/>
    <property type="molecule type" value="Genomic_DNA"/>
</dbReference>
<gene>
    <name evidence="1" type="ORF">SAMN05660293_04102</name>
</gene>